<dbReference type="AlphaFoldDB" id="E3MS10"/>
<evidence type="ECO:0000256" key="1">
    <source>
        <dbReference type="SAM" id="Phobius"/>
    </source>
</evidence>
<keyword evidence="3" id="KW-1185">Reference proteome</keyword>
<protein>
    <submittedName>
        <fullName evidence="2">Uncharacterized protein</fullName>
    </submittedName>
</protein>
<dbReference type="Proteomes" id="UP000008281">
    <property type="component" value="Unassembled WGS sequence"/>
</dbReference>
<keyword evidence="1" id="KW-0472">Membrane</keyword>
<evidence type="ECO:0000313" key="2">
    <source>
        <dbReference type="EMBL" id="EFP08164.1"/>
    </source>
</evidence>
<proteinExistence type="predicted"/>
<sequence length="146" mass="17134">MEEWINTKKDTVENKVKESKSNFLNTTIACFITFFLSVGIVLYLIYMEYTNQLLPFQVRLFISGGVTWVLVYICVGFYIQMQKNKPTSENKGRKSENYSIPESMKMSELNQRQLDLIDFFIEKIAPLQIEIQVWKNRVTVMGCKVH</sequence>
<feature type="transmembrane region" description="Helical" evidence="1">
    <location>
        <begin position="23"/>
        <end position="46"/>
    </location>
</feature>
<gene>
    <name evidence="2" type="ORF">CRE_17346</name>
</gene>
<name>E3MS10_CAERE</name>
<keyword evidence="1" id="KW-1133">Transmembrane helix</keyword>
<dbReference type="HOGENOM" id="CLU_1779186_0_0_1"/>
<organism evidence="3">
    <name type="scientific">Caenorhabditis remanei</name>
    <name type="common">Caenorhabditis vulgaris</name>
    <dbReference type="NCBI Taxonomy" id="31234"/>
    <lineage>
        <taxon>Eukaryota</taxon>
        <taxon>Metazoa</taxon>
        <taxon>Ecdysozoa</taxon>
        <taxon>Nematoda</taxon>
        <taxon>Chromadorea</taxon>
        <taxon>Rhabditida</taxon>
        <taxon>Rhabditina</taxon>
        <taxon>Rhabditomorpha</taxon>
        <taxon>Rhabditoidea</taxon>
        <taxon>Rhabditidae</taxon>
        <taxon>Peloderinae</taxon>
        <taxon>Caenorhabditis</taxon>
    </lineage>
</organism>
<evidence type="ECO:0000313" key="3">
    <source>
        <dbReference type="Proteomes" id="UP000008281"/>
    </source>
</evidence>
<accession>E3MS10</accession>
<keyword evidence="1" id="KW-0812">Transmembrane</keyword>
<dbReference type="EMBL" id="DS268471">
    <property type="protein sequence ID" value="EFP08164.1"/>
    <property type="molecule type" value="Genomic_DNA"/>
</dbReference>
<reference evidence="2" key="1">
    <citation type="submission" date="2007-07" db="EMBL/GenBank/DDBJ databases">
        <title>PCAP assembly of the Caenorhabditis remanei genome.</title>
        <authorList>
            <consortium name="The Caenorhabditis remanei Sequencing Consortium"/>
            <person name="Wilson R.K."/>
        </authorList>
    </citation>
    <scope>NUCLEOTIDE SEQUENCE [LARGE SCALE GENOMIC DNA]</scope>
    <source>
        <strain evidence="2">PB4641</strain>
    </source>
</reference>
<dbReference type="InParanoid" id="E3MS10"/>
<feature type="transmembrane region" description="Helical" evidence="1">
    <location>
        <begin position="58"/>
        <end position="79"/>
    </location>
</feature>